<sequence>MVWRMWPSRWLLCTGASERLIGISWKLGPPKRLSWVSRYEKMRPCSSGSFEKSMPGTMWLRQNATCSVSAK</sequence>
<dbReference type="AlphaFoldDB" id="A0A699X803"/>
<proteinExistence type="predicted"/>
<gene>
    <name evidence="1" type="ORF">Tci_927202</name>
</gene>
<organism evidence="1">
    <name type="scientific">Tanacetum cinerariifolium</name>
    <name type="common">Dalmatian daisy</name>
    <name type="synonym">Chrysanthemum cinerariifolium</name>
    <dbReference type="NCBI Taxonomy" id="118510"/>
    <lineage>
        <taxon>Eukaryota</taxon>
        <taxon>Viridiplantae</taxon>
        <taxon>Streptophyta</taxon>
        <taxon>Embryophyta</taxon>
        <taxon>Tracheophyta</taxon>
        <taxon>Spermatophyta</taxon>
        <taxon>Magnoliopsida</taxon>
        <taxon>eudicotyledons</taxon>
        <taxon>Gunneridae</taxon>
        <taxon>Pentapetalae</taxon>
        <taxon>asterids</taxon>
        <taxon>campanulids</taxon>
        <taxon>Asterales</taxon>
        <taxon>Asteraceae</taxon>
        <taxon>Asteroideae</taxon>
        <taxon>Anthemideae</taxon>
        <taxon>Anthemidinae</taxon>
        <taxon>Tanacetum</taxon>
    </lineage>
</organism>
<accession>A0A699X803</accession>
<protein>
    <submittedName>
        <fullName evidence="1">Uncharacterized protein</fullName>
    </submittedName>
</protein>
<reference evidence="1" key="1">
    <citation type="journal article" date="2019" name="Sci. Rep.">
        <title>Draft genome of Tanacetum cinerariifolium, the natural source of mosquito coil.</title>
        <authorList>
            <person name="Yamashiro T."/>
            <person name="Shiraishi A."/>
            <person name="Satake H."/>
            <person name="Nakayama K."/>
        </authorList>
    </citation>
    <scope>NUCLEOTIDE SEQUENCE</scope>
</reference>
<comment type="caution">
    <text evidence="1">The sequence shown here is derived from an EMBL/GenBank/DDBJ whole genome shotgun (WGS) entry which is preliminary data.</text>
</comment>
<evidence type="ECO:0000313" key="1">
    <source>
        <dbReference type="EMBL" id="GFD55233.1"/>
    </source>
</evidence>
<dbReference type="EMBL" id="BKCJ011815538">
    <property type="protein sequence ID" value="GFD55233.1"/>
    <property type="molecule type" value="Genomic_DNA"/>
</dbReference>
<name>A0A699X803_TANCI</name>